<reference evidence="1 2" key="1">
    <citation type="submission" date="2016-03" db="EMBL/GenBank/DDBJ databases">
        <title>Whole genome sequencing of Grifola frondosa 9006-11.</title>
        <authorList>
            <person name="Min B."/>
            <person name="Park H."/>
            <person name="Kim J.-G."/>
            <person name="Cho H."/>
            <person name="Oh Y.-L."/>
            <person name="Kong W.-S."/>
            <person name="Choi I.-G."/>
        </authorList>
    </citation>
    <scope>NUCLEOTIDE SEQUENCE [LARGE SCALE GENOMIC DNA]</scope>
    <source>
        <strain evidence="1 2">9006-11</strain>
    </source>
</reference>
<dbReference type="EMBL" id="LUGG01000002">
    <property type="protein sequence ID" value="OBZ77944.1"/>
    <property type="molecule type" value="Genomic_DNA"/>
</dbReference>
<keyword evidence="2" id="KW-1185">Reference proteome</keyword>
<dbReference type="AlphaFoldDB" id="A0A1C7MSN0"/>
<name>A0A1C7MSN0_GRIFR</name>
<proteinExistence type="predicted"/>
<accession>A0A1C7MSN0</accession>
<organism evidence="1 2">
    <name type="scientific">Grifola frondosa</name>
    <name type="common">Maitake</name>
    <name type="synonym">Polyporus frondosus</name>
    <dbReference type="NCBI Taxonomy" id="5627"/>
    <lineage>
        <taxon>Eukaryota</taxon>
        <taxon>Fungi</taxon>
        <taxon>Dikarya</taxon>
        <taxon>Basidiomycota</taxon>
        <taxon>Agaricomycotina</taxon>
        <taxon>Agaricomycetes</taxon>
        <taxon>Polyporales</taxon>
        <taxon>Grifolaceae</taxon>
        <taxon>Grifola</taxon>
    </lineage>
</organism>
<dbReference type="Proteomes" id="UP000092993">
    <property type="component" value="Unassembled WGS sequence"/>
</dbReference>
<protein>
    <submittedName>
        <fullName evidence="1">Uncharacterized protein</fullName>
    </submittedName>
</protein>
<sequence length="68" mass="7690">MYLPMQRALQRNGSRCRDYAGTRGTVALGRELQHDTIAWRLTRILRVVSVVPTPPVDALLLTTSDVPW</sequence>
<evidence type="ECO:0000313" key="1">
    <source>
        <dbReference type="EMBL" id="OBZ77944.1"/>
    </source>
</evidence>
<evidence type="ECO:0000313" key="2">
    <source>
        <dbReference type="Proteomes" id="UP000092993"/>
    </source>
</evidence>
<gene>
    <name evidence="1" type="ORF">A0H81_02856</name>
</gene>
<comment type="caution">
    <text evidence="1">The sequence shown here is derived from an EMBL/GenBank/DDBJ whole genome shotgun (WGS) entry which is preliminary data.</text>
</comment>